<dbReference type="GeneID" id="33565756"/>
<evidence type="ECO:0000256" key="9">
    <source>
        <dbReference type="ARBA" id="ARBA00023163"/>
    </source>
</evidence>
<feature type="region of interest" description="Disordered" evidence="12">
    <location>
        <begin position="152"/>
        <end position="277"/>
    </location>
</feature>
<comment type="similarity">
    <text evidence="11">Belongs to the JMJD6 family.</text>
</comment>
<keyword evidence="7" id="KW-0408">Iron</keyword>
<evidence type="ECO:0000259" key="13">
    <source>
        <dbReference type="PROSITE" id="PS51184"/>
    </source>
</evidence>
<organism evidence="14 15">
    <name type="scientific">Lobosporangium transversale</name>
    <dbReference type="NCBI Taxonomy" id="64571"/>
    <lineage>
        <taxon>Eukaryota</taxon>
        <taxon>Fungi</taxon>
        <taxon>Fungi incertae sedis</taxon>
        <taxon>Mucoromycota</taxon>
        <taxon>Mortierellomycotina</taxon>
        <taxon>Mortierellomycetes</taxon>
        <taxon>Mortierellales</taxon>
        <taxon>Mortierellaceae</taxon>
        <taxon>Lobosporangium</taxon>
    </lineage>
</organism>
<evidence type="ECO:0000313" key="14">
    <source>
        <dbReference type="EMBL" id="ORZ18309.1"/>
    </source>
</evidence>
<comment type="caution">
    <text evidence="14">The sequence shown here is derived from an EMBL/GenBank/DDBJ whole genome shotgun (WGS) entry which is preliminary data.</text>
</comment>
<keyword evidence="6" id="KW-0560">Oxidoreductase</keyword>
<feature type="domain" description="JmjC" evidence="13">
    <location>
        <begin position="276"/>
        <end position="439"/>
    </location>
</feature>
<dbReference type="InParanoid" id="A0A1Y2GPU2"/>
<dbReference type="AlphaFoldDB" id="A0A1Y2GPU2"/>
<dbReference type="PANTHER" id="PTHR12480:SF32">
    <property type="entry name" value="BIFUNCTIONAL ARGININE DEMETHYLASE AND LYSYL-HYDROXYLASE JMJD6"/>
    <property type="match status" value="1"/>
</dbReference>
<keyword evidence="5" id="KW-0223">Dioxygenase</keyword>
<feature type="compositionally biased region" description="Low complexity" evidence="12">
    <location>
        <begin position="155"/>
        <end position="166"/>
    </location>
</feature>
<evidence type="ECO:0000256" key="4">
    <source>
        <dbReference type="ARBA" id="ARBA00022853"/>
    </source>
</evidence>
<dbReference type="PROSITE" id="PS51184">
    <property type="entry name" value="JMJC"/>
    <property type="match status" value="1"/>
</dbReference>
<evidence type="ECO:0000256" key="12">
    <source>
        <dbReference type="SAM" id="MobiDB-lite"/>
    </source>
</evidence>
<dbReference type="InterPro" id="IPR003347">
    <property type="entry name" value="JmjC_dom"/>
</dbReference>
<dbReference type="InterPro" id="IPR050910">
    <property type="entry name" value="JMJD6_ArgDemeth/LysHydrox"/>
</dbReference>
<feature type="region of interest" description="Disordered" evidence="12">
    <location>
        <begin position="482"/>
        <end position="544"/>
    </location>
</feature>
<evidence type="ECO:0000256" key="3">
    <source>
        <dbReference type="ARBA" id="ARBA00022723"/>
    </source>
</evidence>
<feature type="compositionally biased region" description="Acidic residues" evidence="12">
    <location>
        <begin position="495"/>
        <end position="510"/>
    </location>
</feature>
<evidence type="ECO:0000313" key="15">
    <source>
        <dbReference type="Proteomes" id="UP000193648"/>
    </source>
</evidence>
<reference evidence="14 15" key="1">
    <citation type="submission" date="2016-07" db="EMBL/GenBank/DDBJ databases">
        <title>Pervasive Adenine N6-methylation of Active Genes in Fungi.</title>
        <authorList>
            <consortium name="DOE Joint Genome Institute"/>
            <person name="Mondo S.J."/>
            <person name="Dannebaum R.O."/>
            <person name="Kuo R.C."/>
            <person name="Labutti K."/>
            <person name="Haridas S."/>
            <person name="Kuo A."/>
            <person name="Salamov A."/>
            <person name="Ahrendt S.R."/>
            <person name="Lipzen A."/>
            <person name="Sullivan W."/>
            <person name="Andreopoulos W.B."/>
            <person name="Clum A."/>
            <person name="Lindquist E."/>
            <person name="Daum C."/>
            <person name="Ramamoorthy G.K."/>
            <person name="Gryganskyi A."/>
            <person name="Culley D."/>
            <person name="Magnuson J.K."/>
            <person name="James T.Y."/>
            <person name="O'Malley M.A."/>
            <person name="Stajich J.E."/>
            <person name="Spatafora J.W."/>
            <person name="Visel A."/>
            <person name="Grigoriev I.V."/>
        </authorList>
    </citation>
    <scope>NUCLEOTIDE SEQUENCE [LARGE SCALE GENOMIC DNA]</scope>
    <source>
        <strain evidence="14 15">NRRL 3116</strain>
    </source>
</reference>
<dbReference type="GO" id="GO:0033749">
    <property type="term" value="F:histone H4R3 demethylase activity"/>
    <property type="evidence" value="ECO:0007669"/>
    <property type="project" value="TreeGrafter"/>
</dbReference>
<keyword evidence="10" id="KW-0539">Nucleus</keyword>
<evidence type="ECO:0000256" key="10">
    <source>
        <dbReference type="ARBA" id="ARBA00023242"/>
    </source>
</evidence>
<dbReference type="OrthoDB" id="424465at2759"/>
<dbReference type="RefSeq" id="XP_021882104.1">
    <property type="nucleotide sequence ID" value="XM_022023912.1"/>
</dbReference>
<evidence type="ECO:0000256" key="6">
    <source>
        <dbReference type="ARBA" id="ARBA00023002"/>
    </source>
</evidence>
<comment type="cofactor">
    <cofactor evidence="1">
        <name>Fe(2+)</name>
        <dbReference type="ChEBI" id="CHEBI:29033"/>
    </cofactor>
</comment>
<dbReference type="GO" id="GO:0005634">
    <property type="term" value="C:nucleus"/>
    <property type="evidence" value="ECO:0007669"/>
    <property type="project" value="UniProtKB-SubCell"/>
</dbReference>
<dbReference type="Pfam" id="PF02373">
    <property type="entry name" value="JmjC"/>
    <property type="match status" value="1"/>
</dbReference>
<dbReference type="SUPFAM" id="SSF51197">
    <property type="entry name" value="Clavaminate synthase-like"/>
    <property type="match status" value="1"/>
</dbReference>
<dbReference type="GO" id="GO:0005737">
    <property type="term" value="C:cytoplasm"/>
    <property type="evidence" value="ECO:0007669"/>
    <property type="project" value="TreeGrafter"/>
</dbReference>
<feature type="compositionally biased region" description="Low complexity" evidence="12">
    <location>
        <begin position="245"/>
        <end position="256"/>
    </location>
</feature>
<evidence type="ECO:0000256" key="5">
    <source>
        <dbReference type="ARBA" id="ARBA00022964"/>
    </source>
</evidence>
<dbReference type="PANTHER" id="PTHR12480">
    <property type="entry name" value="ARGININE DEMETHYLASE AND LYSYL-HYDROXYLASE JMJD"/>
    <property type="match status" value="1"/>
</dbReference>
<feature type="compositionally biased region" description="Polar residues" evidence="12">
    <location>
        <begin position="201"/>
        <end position="215"/>
    </location>
</feature>
<dbReference type="GO" id="GO:0046872">
    <property type="term" value="F:metal ion binding"/>
    <property type="evidence" value="ECO:0007669"/>
    <property type="project" value="UniProtKB-KW"/>
</dbReference>
<feature type="compositionally biased region" description="Low complexity" evidence="12">
    <location>
        <begin position="482"/>
        <end position="494"/>
    </location>
</feature>
<keyword evidence="15" id="KW-1185">Reference proteome</keyword>
<dbReference type="SMART" id="SM00558">
    <property type="entry name" value="JmjC"/>
    <property type="match status" value="1"/>
</dbReference>
<evidence type="ECO:0000256" key="2">
    <source>
        <dbReference type="ARBA" id="ARBA00004123"/>
    </source>
</evidence>
<name>A0A1Y2GPU2_9FUNG</name>
<dbReference type="GO" id="GO:0106140">
    <property type="term" value="F:P-TEFb complex binding"/>
    <property type="evidence" value="ECO:0007669"/>
    <property type="project" value="TreeGrafter"/>
</dbReference>
<keyword evidence="4" id="KW-0156">Chromatin regulator</keyword>
<feature type="compositionally biased region" description="Basic and acidic residues" evidence="12">
    <location>
        <begin position="528"/>
        <end position="544"/>
    </location>
</feature>
<comment type="subcellular location">
    <subcellularLocation>
        <location evidence="2">Nucleus</location>
    </subcellularLocation>
</comment>
<keyword evidence="9" id="KW-0804">Transcription</keyword>
<dbReference type="Proteomes" id="UP000193648">
    <property type="component" value="Unassembled WGS sequence"/>
</dbReference>
<sequence length="544" mass="62106">MLPPMMTRYHRRIRRAKLRARSELDIFQWDKHQFAQHDFTIPDSYDTLERIDYDKVSREEFIELYEEKYKPVVIRGVMEDWDACKNWNKETFLRKYYSQPFKVGEDDDGNNVYVKMKYFLKYAETDGLKDDSPLYIFDSGFVKRKLTPVQKRRISGSASSSSSSSSGRRRKKTATKPSPSSPSLMSKGGNDGSDGGVATADFSSSANEWMTNGVTPGSKRARSRSNSPSSGSNKIIRVFGKRNNENGSSNSYNSDSRIGTPMPLSTGGRPSKREEEHASTLLNDFMVPKYFKDDLFQLAGDRRRPPYRWFVMGGPRSGTGIHIDPLGTSAWNTLTTGHKRWCLFPPGIPKAIYDPPMKPFDREAVSWFHHVYPRFAANDFELGKKYGMIQVIQRPGETMFVPGGWPHIVMNLDFTIAITQNFCSPANFEGVWLYTRHARPKLARKFRSEIERLYNKTGRCYYKNLLDKCRSLAYVPMLPMSTDDSSSSSSSSSDSSDDSDVSSTESESDVGEICMCHKCKKRRRKEARRASKDNDKKTEKVTEL</sequence>
<protein>
    <recommendedName>
        <fullName evidence="13">JmjC domain-containing protein</fullName>
    </recommendedName>
</protein>
<dbReference type="EMBL" id="MCFF01000015">
    <property type="protein sequence ID" value="ORZ18309.1"/>
    <property type="molecule type" value="Genomic_DNA"/>
</dbReference>
<keyword evidence="8" id="KW-0805">Transcription regulation</keyword>
<feature type="compositionally biased region" description="Basic residues" evidence="12">
    <location>
        <begin position="517"/>
        <end position="527"/>
    </location>
</feature>
<evidence type="ECO:0000256" key="11">
    <source>
        <dbReference type="ARBA" id="ARBA00038068"/>
    </source>
</evidence>
<proteinExistence type="inferred from homology"/>
<dbReference type="STRING" id="64571.A0A1Y2GPU2"/>
<keyword evidence="3" id="KW-0479">Metal-binding</keyword>
<accession>A0A1Y2GPU2</accession>
<evidence type="ECO:0000256" key="7">
    <source>
        <dbReference type="ARBA" id="ARBA00023004"/>
    </source>
</evidence>
<gene>
    <name evidence="14" type="ORF">BCR41DRAFT_352176</name>
</gene>
<evidence type="ECO:0000256" key="8">
    <source>
        <dbReference type="ARBA" id="ARBA00023015"/>
    </source>
</evidence>
<dbReference type="Gene3D" id="2.60.120.650">
    <property type="entry name" value="Cupin"/>
    <property type="match status" value="2"/>
</dbReference>
<evidence type="ECO:0000256" key="1">
    <source>
        <dbReference type="ARBA" id="ARBA00001954"/>
    </source>
</evidence>